<dbReference type="PATRIC" id="fig|1423766.4.peg.2082"/>
<keyword evidence="3" id="KW-1185">Reference proteome</keyword>
<dbReference type="EMBL" id="AZEB01000004">
    <property type="protein sequence ID" value="KRL22772.1"/>
    <property type="molecule type" value="Genomic_DNA"/>
</dbReference>
<evidence type="ECO:0000313" key="2">
    <source>
        <dbReference type="EMBL" id="KRL22772.1"/>
    </source>
</evidence>
<feature type="chain" id="PRO_5039275969" description="D-alanyl-D-alanine carboxypeptidase" evidence="1">
    <location>
        <begin position="30"/>
        <end position="250"/>
    </location>
</feature>
<feature type="signal peptide" evidence="1">
    <location>
        <begin position="1"/>
        <end position="29"/>
    </location>
</feature>
<name>A0A0R1NWQ8_9LACO</name>
<organism evidence="2 3">
    <name type="scientific">Lentilactobacillus kisonensis DSM 19906 = JCM 15041</name>
    <dbReference type="NCBI Taxonomy" id="1423766"/>
    <lineage>
        <taxon>Bacteria</taxon>
        <taxon>Bacillati</taxon>
        <taxon>Bacillota</taxon>
        <taxon>Bacilli</taxon>
        <taxon>Lactobacillales</taxon>
        <taxon>Lactobacillaceae</taxon>
        <taxon>Lentilactobacillus</taxon>
    </lineage>
</organism>
<accession>A0A0R1NWQ8</accession>
<dbReference type="RefSeq" id="WP_056949210.1">
    <property type="nucleotide sequence ID" value="NZ_AZEB01000004.1"/>
</dbReference>
<dbReference type="Proteomes" id="UP000051439">
    <property type="component" value="Unassembled WGS sequence"/>
</dbReference>
<dbReference type="PROSITE" id="PS51257">
    <property type="entry name" value="PROKAR_LIPOPROTEIN"/>
    <property type="match status" value="1"/>
</dbReference>
<proteinExistence type="predicted"/>
<dbReference type="AlphaFoldDB" id="A0A0R1NWQ8"/>
<sequence>MNKSLYILAATLGLAGCAISLPTSAPAHAQGVYHVIQSKAVNNVAYNWNNTSQKAYLWNAHLTRKLHHLTNYPHTTWYATKAFKMTNGQKTGLFYYVKNSTGNVKGYVWQGYLSKSGTSTTTGNNTANVTKGNPGGIPFATKDELIDLSEIDEDDDDYYDSAVTSYQDTPVMKQFEGTTRNTKLDDAAAGQLGHGFDSVTRKEWGDKLNQMTYIKNSVAPTAQQSRQLALDQIKFSTFVQADLKKPLFDC</sequence>
<gene>
    <name evidence="2" type="ORF">FC98_GL002008</name>
</gene>
<reference evidence="2 3" key="1">
    <citation type="journal article" date="2015" name="Genome Announc.">
        <title>Expanding the biotechnology potential of lactobacilli through comparative genomics of 213 strains and associated genera.</title>
        <authorList>
            <person name="Sun Z."/>
            <person name="Harris H.M."/>
            <person name="McCann A."/>
            <person name="Guo C."/>
            <person name="Argimon S."/>
            <person name="Zhang W."/>
            <person name="Yang X."/>
            <person name="Jeffery I.B."/>
            <person name="Cooney J.C."/>
            <person name="Kagawa T.F."/>
            <person name="Liu W."/>
            <person name="Song Y."/>
            <person name="Salvetti E."/>
            <person name="Wrobel A."/>
            <person name="Rasinkangas P."/>
            <person name="Parkhill J."/>
            <person name="Rea M.C."/>
            <person name="O'Sullivan O."/>
            <person name="Ritari J."/>
            <person name="Douillard F.P."/>
            <person name="Paul Ross R."/>
            <person name="Yang R."/>
            <person name="Briner A.E."/>
            <person name="Felis G.E."/>
            <person name="de Vos W.M."/>
            <person name="Barrangou R."/>
            <person name="Klaenhammer T.R."/>
            <person name="Caufield P.W."/>
            <person name="Cui Y."/>
            <person name="Zhang H."/>
            <person name="O'Toole P.W."/>
        </authorList>
    </citation>
    <scope>NUCLEOTIDE SEQUENCE [LARGE SCALE GENOMIC DNA]</scope>
    <source>
        <strain evidence="2 3">DSM 19906</strain>
    </source>
</reference>
<evidence type="ECO:0008006" key="4">
    <source>
        <dbReference type="Google" id="ProtNLM"/>
    </source>
</evidence>
<comment type="caution">
    <text evidence="2">The sequence shown here is derived from an EMBL/GenBank/DDBJ whole genome shotgun (WGS) entry which is preliminary data.</text>
</comment>
<evidence type="ECO:0000313" key="3">
    <source>
        <dbReference type="Proteomes" id="UP000051439"/>
    </source>
</evidence>
<protein>
    <recommendedName>
        <fullName evidence="4">D-alanyl-D-alanine carboxypeptidase</fullName>
    </recommendedName>
</protein>
<evidence type="ECO:0000256" key="1">
    <source>
        <dbReference type="SAM" id="SignalP"/>
    </source>
</evidence>
<keyword evidence="1" id="KW-0732">Signal</keyword>